<dbReference type="EMBL" id="JASPKY010000718">
    <property type="protein sequence ID" value="KAK9686276.1"/>
    <property type="molecule type" value="Genomic_DNA"/>
</dbReference>
<dbReference type="AlphaFoldDB" id="A0AAW1IAY9"/>
<gene>
    <name evidence="1" type="ORF">QE152_g37317</name>
</gene>
<comment type="caution">
    <text evidence="1">The sequence shown here is derived from an EMBL/GenBank/DDBJ whole genome shotgun (WGS) entry which is preliminary data.</text>
</comment>
<dbReference type="Proteomes" id="UP001458880">
    <property type="component" value="Unassembled WGS sequence"/>
</dbReference>
<dbReference type="PANTHER" id="PTHR45913:SF5">
    <property type="entry name" value="GENERAL TRANSCRIPTION FACTOR II-I REPEAT DOMAIN-CONTAINING PROTEIN 2A-LIKE PROTEIN"/>
    <property type="match status" value="1"/>
</dbReference>
<organism evidence="1 2">
    <name type="scientific">Popillia japonica</name>
    <name type="common">Japanese beetle</name>
    <dbReference type="NCBI Taxonomy" id="7064"/>
    <lineage>
        <taxon>Eukaryota</taxon>
        <taxon>Metazoa</taxon>
        <taxon>Ecdysozoa</taxon>
        <taxon>Arthropoda</taxon>
        <taxon>Hexapoda</taxon>
        <taxon>Insecta</taxon>
        <taxon>Pterygota</taxon>
        <taxon>Neoptera</taxon>
        <taxon>Endopterygota</taxon>
        <taxon>Coleoptera</taxon>
        <taxon>Polyphaga</taxon>
        <taxon>Scarabaeiformia</taxon>
        <taxon>Scarabaeidae</taxon>
        <taxon>Rutelinae</taxon>
        <taxon>Popillia</taxon>
    </lineage>
</organism>
<keyword evidence="2" id="KW-1185">Reference proteome</keyword>
<accession>A0AAW1IAY9</accession>
<proteinExistence type="predicted"/>
<reference evidence="1 2" key="1">
    <citation type="journal article" date="2024" name="BMC Genomics">
        <title>De novo assembly and annotation of Popillia japonica's genome with initial clues to its potential as an invasive pest.</title>
        <authorList>
            <person name="Cucini C."/>
            <person name="Boschi S."/>
            <person name="Funari R."/>
            <person name="Cardaioli E."/>
            <person name="Iannotti N."/>
            <person name="Marturano G."/>
            <person name="Paoli F."/>
            <person name="Bruttini M."/>
            <person name="Carapelli A."/>
            <person name="Frati F."/>
            <person name="Nardi F."/>
        </authorList>
    </citation>
    <scope>NUCLEOTIDE SEQUENCE [LARGE SCALE GENOMIC DNA]</scope>
    <source>
        <strain evidence="1">DMR45628</strain>
    </source>
</reference>
<dbReference type="PANTHER" id="PTHR45913">
    <property type="entry name" value="EPM2A-INTERACTING PROTEIN 1"/>
    <property type="match status" value="1"/>
</dbReference>
<evidence type="ECO:0000313" key="1">
    <source>
        <dbReference type="EMBL" id="KAK9686276.1"/>
    </source>
</evidence>
<evidence type="ECO:0000313" key="2">
    <source>
        <dbReference type="Proteomes" id="UP001458880"/>
    </source>
</evidence>
<sequence>MFTKPIPDSETATEVSYEISRMIAKRRDSETATEVSYEISRMIAKRSRPFNDGDFVKESIVIAAKKMCPEAAKKVEKIQLNRMTIQRRIMSLSDLYLLNNKGIVEDSVIIDKAMLSPEQQCKQMRKFKVDLLNVGRCLRNSVSYKSKLKARKSDIDYEETDFLTNE</sequence>
<name>A0AAW1IAY9_POPJA</name>
<protein>
    <submittedName>
        <fullName evidence="1">Uncharacterized protein</fullName>
    </submittedName>
</protein>